<sequence length="100" mass="11850">MYINGFISLMIARWTCLRGMHFAIRQQQQRESQMLPLLRSLFMTRPAPLNYISLHCEYRRVITLHNPRHPPLTPYSKQNTNTASIQWLIPARHPQHLTSL</sequence>
<dbReference type="AlphaFoldDB" id="A0A5B7FFY3"/>
<organism evidence="1 2">
    <name type="scientific">Portunus trituberculatus</name>
    <name type="common">Swimming crab</name>
    <name type="synonym">Neptunus trituberculatus</name>
    <dbReference type="NCBI Taxonomy" id="210409"/>
    <lineage>
        <taxon>Eukaryota</taxon>
        <taxon>Metazoa</taxon>
        <taxon>Ecdysozoa</taxon>
        <taxon>Arthropoda</taxon>
        <taxon>Crustacea</taxon>
        <taxon>Multicrustacea</taxon>
        <taxon>Malacostraca</taxon>
        <taxon>Eumalacostraca</taxon>
        <taxon>Eucarida</taxon>
        <taxon>Decapoda</taxon>
        <taxon>Pleocyemata</taxon>
        <taxon>Brachyura</taxon>
        <taxon>Eubrachyura</taxon>
        <taxon>Portunoidea</taxon>
        <taxon>Portunidae</taxon>
        <taxon>Portuninae</taxon>
        <taxon>Portunus</taxon>
    </lineage>
</organism>
<gene>
    <name evidence="1" type="ORF">E2C01_037553</name>
</gene>
<dbReference type="EMBL" id="VSRR010006035">
    <property type="protein sequence ID" value="MPC43898.1"/>
    <property type="molecule type" value="Genomic_DNA"/>
</dbReference>
<comment type="caution">
    <text evidence="1">The sequence shown here is derived from an EMBL/GenBank/DDBJ whole genome shotgun (WGS) entry which is preliminary data.</text>
</comment>
<evidence type="ECO:0000313" key="2">
    <source>
        <dbReference type="Proteomes" id="UP000324222"/>
    </source>
</evidence>
<reference evidence="1 2" key="1">
    <citation type="submission" date="2019-05" db="EMBL/GenBank/DDBJ databases">
        <title>Another draft genome of Portunus trituberculatus and its Hox gene families provides insights of decapod evolution.</title>
        <authorList>
            <person name="Jeong J.-H."/>
            <person name="Song I."/>
            <person name="Kim S."/>
            <person name="Choi T."/>
            <person name="Kim D."/>
            <person name="Ryu S."/>
            <person name="Kim W."/>
        </authorList>
    </citation>
    <scope>NUCLEOTIDE SEQUENCE [LARGE SCALE GENOMIC DNA]</scope>
    <source>
        <tissue evidence="1">Muscle</tissue>
    </source>
</reference>
<name>A0A5B7FFY3_PORTR</name>
<protein>
    <submittedName>
        <fullName evidence="1">Uncharacterized protein</fullName>
    </submittedName>
</protein>
<keyword evidence="2" id="KW-1185">Reference proteome</keyword>
<accession>A0A5B7FFY3</accession>
<proteinExistence type="predicted"/>
<dbReference type="Proteomes" id="UP000324222">
    <property type="component" value="Unassembled WGS sequence"/>
</dbReference>
<evidence type="ECO:0000313" key="1">
    <source>
        <dbReference type="EMBL" id="MPC43898.1"/>
    </source>
</evidence>